<dbReference type="InterPro" id="IPR019819">
    <property type="entry name" value="Carboxylesterase_B_CS"/>
</dbReference>
<name>A0A6J2PXZ5_COTGO</name>
<keyword evidence="2 3" id="KW-0378">Hydrolase</keyword>
<evidence type="ECO:0000313" key="5">
    <source>
        <dbReference type="Proteomes" id="UP000504630"/>
    </source>
</evidence>
<dbReference type="InterPro" id="IPR029058">
    <property type="entry name" value="AB_hydrolase_fold"/>
</dbReference>
<dbReference type="Proteomes" id="UP000504630">
    <property type="component" value="Chromosome 6"/>
</dbReference>
<dbReference type="EC" id="3.1.1.-" evidence="3"/>
<evidence type="ECO:0000256" key="2">
    <source>
        <dbReference type="ARBA" id="ARBA00022801"/>
    </source>
</evidence>
<dbReference type="PROSITE" id="PS00122">
    <property type="entry name" value="CARBOXYLESTERASE_B_1"/>
    <property type="match status" value="1"/>
</dbReference>
<dbReference type="InParanoid" id="A0A6J2PXZ5"/>
<dbReference type="InterPro" id="IPR050309">
    <property type="entry name" value="Type-B_Carboxylest/Lipase"/>
</dbReference>
<dbReference type="SUPFAM" id="SSF53474">
    <property type="entry name" value="alpha/beta-Hydrolases"/>
    <property type="match status" value="1"/>
</dbReference>
<reference evidence="6" key="1">
    <citation type="submission" date="2025-08" db="UniProtKB">
        <authorList>
            <consortium name="RefSeq"/>
        </authorList>
    </citation>
    <scope>IDENTIFICATION</scope>
</reference>
<evidence type="ECO:0000313" key="6">
    <source>
        <dbReference type="RefSeq" id="XP_029289947.1"/>
    </source>
</evidence>
<keyword evidence="5" id="KW-1185">Reference proteome</keyword>
<protein>
    <recommendedName>
        <fullName evidence="3">Carboxylic ester hydrolase</fullName>
        <ecNumber evidence="3">3.1.1.-</ecNumber>
    </recommendedName>
</protein>
<dbReference type="AlphaFoldDB" id="A0A6J2PXZ5"/>
<feature type="signal peptide" evidence="3">
    <location>
        <begin position="1"/>
        <end position="22"/>
    </location>
</feature>
<proteinExistence type="inferred from homology"/>
<dbReference type="InterPro" id="IPR019826">
    <property type="entry name" value="Carboxylesterase_B_AS"/>
</dbReference>
<gene>
    <name evidence="6" type="primary">LOC115009827</name>
</gene>
<organism evidence="5 6">
    <name type="scientific">Cottoperca gobio</name>
    <name type="common">Frogmouth</name>
    <name type="synonym">Aphritis gobio</name>
    <dbReference type="NCBI Taxonomy" id="56716"/>
    <lineage>
        <taxon>Eukaryota</taxon>
        <taxon>Metazoa</taxon>
        <taxon>Chordata</taxon>
        <taxon>Craniata</taxon>
        <taxon>Vertebrata</taxon>
        <taxon>Euteleostomi</taxon>
        <taxon>Actinopterygii</taxon>
        <taxon>Neopterygii</taxon>
        <taxon>Teleostei</taxon>
        <taxon>Neoteleostei</taxon>
        <taxon>Acanthomorphata</taxon>
        <taxon>Eupercaria</taxon>
        <taxon>Perciformes</taxon>
        <taxon>Notothenioidei</taxon>
        <taxon>Bovichtidae</taxon>
        <taxon>Cottoperca</taxon>
    </lineage>
</organism>
<dbReference type="CDD" id="cd00312">
    <property type="entry name" value="Esterase_lipase"/>
    <property type="match status" value="1"/>
</dbReference>
<evidence type="ECO:0000256" key="1">
    <source>
        <dbReference type="ARBA" id="ARBA00005964"/>
    </source>
</evidence>
<evidence type="ECO:0000256" key="3">
    <source>
        <dbReference type="RuleBase" id="RU361235"/>
    </source>
</evidence>
<evidence type="ECO:0000259" key="4">
    <source>
        <dbReference type="Pfam" id="PF00135"/>
    </source>
</evidence>
<dbReference type="Pfam" id="PF00135">
    <property type="entry name" value="COesterase"/>
    <property type="match status" value="1"/>
</dbReference>
<feature type="chain" id="PRO_5027138202" description="Carboxylic ester hydrolase" evidence="3">
    <location>
        <begin position="23"/>
        <end position="555"/>
    </location>
</feature>
<dbReference type="PROSITE" id="PS00941">
    <property type="entry name" value="CARBOXYLESTERASE_B_2"/>
    <property type="match status" value="1"/>
</dbReference>
<accession>A0A6J2PXZ5</accession>
<feature type="domain" description="Carboxylesterase type B" evidence="4">
    <location>
        <begin position="26"/>
        <end position="534"/>
    </location>
</feature>
<dbReference type="OrthoDB" id="3200163at2759"/>
<keyword evidence="3" id="KW-0732">Signal</keyword>
<dbReference type="PANTHER" id="PTHR11559">
    <property type="entry name" value="CARBOXYLESTERASE"/>
    <property type="match status" value="1"/>
</dbReference>
<dbReference type="GeneID" id="115009827"/>
<dbReference type="Gene3D" id="3.40.50.1820">
    <property type="entry name" value="alpha/beta hydrolase"/>
    <property type="match status" value="1"/>
</dbReference>
<dbReference type="InterPro" id="IPR002018">
    <property type="entry name" value="CarbesteraseB"/>
</dbReference>
<comment type="similarity">
    <text evidence="1 3">Belongs to the type-B carboxylesterase/lipase family.</text>
</comment>
<dbReference type="KEGG" id="cgob:115009827"/>
<dbReference type="RefSeq" id="XP_029289947.1">
    <property type="nucleotide sequence ID" value="XM_029434087.1"/>
</dbReference>
<sequence>MKFRVKQTFFFLMSLLFFHVAADPHAPEVHTKLGGLRGQYVSVKGKETGVHAFLGVPFAKPPVGPALRLAAPQPVEGWEGVRDASQQPSMCVQHKQVSIDLFDKLGMMVDLPDISEDCLYLNVYTPANRAHNAKLPVMVWIHGGGFAIGSASMNDGSALAAYQDMVVVLIQYRLGLLGFLSTGDEHMSGNFAMLDQVQALRWIQQHIHNFGGNPDLVTIFGESAGGVSVCLLLLSPLSDGLFHHAIAESGTAAMDILLTNDPLPVAQRVANISGCSLESTEKIADCIRVLDINSIEALGQDQTLRVTVNVDGHFLKKPVDELFRTHELLTIPFMTGVNNDEAGWMLGSIFAPANWTEGMDREHIKNVLMMFFSNLEDTEFVLDEYIGTGEDRVKNRDGFTELFGDLMFTIPAIKTVNAHRDAGAAVYLYEYKYAPKFLQANRPSFVKSDHGDEIFTVFGLCFTTTHVNLTNACTEEEEQLSRTMMTYWGNFGRTGSPNGDGLVHWPKYGTGEDYLSIHLKQVTGQHLKKDRFVFLTQTLPEKIQQHKEKMERSEL</sequence>
<dbReference type="FunFam" id="3.40.50.1820:FF:000128">
    <property type="entry name" value="Carboxylic ester hydrolase"/>
    <property type="match status" value="1"/>
</dbReference>
<dbReference type="GO" id="GO:0016787">
    <property type="term" value="F:hydrolase activity"/>
    <property type="evidence" value="ECO:0007669"/>
    <property type="project" value="UniProtKB-KW"/>
</dbReference>